<dbReference type="AlphaFoldDB" id="A0A5S6QED7"/>
<name>A0A5S6QED7_TRIMR</name>
<dbReference type="WBParaSite" id="TMUE_1000005544.1">
    <property type="protein sequence ID" value="TMUE_1000005544.1"/>
    <property type="gene ID" value="WBGene00302573"/>
</dbReference>
<accession>A0A5S6QED7</accession>
<proteinExistence type="predicted"/>
<organism evidence="2 3">
    <name type="scientific">Trichuris muris</name>
    <name type="common">Mouse whipworm</name>
    <dbReference type="NCBI Taxonomy" id="70415"/>
    <lineage>
        <taxon>Eukaryota</taxon>
        <taxon>Metazoa</taxon>
        <taxon>Ecdysozoa</taxon>
        <taxon>Nematoda</taxon>
        <taxon>Enoplea</taxon>
        <taxon>Dorylaimia</taxon>
        <taxon>Trichinellida</taxon>
        <taxon>Trichuridae</taxon>
        <taxon>Trichuris</taxon>
    </lineage>
</organism>
<evidence type="ECO:0000256" key="1">
    <source>
        <dbReference type="SAM" id="Phobius"/>
    </source>
</evidence>
<feature type="transmembrane region" description="Helical" evidence="1">
    <location>
        <begin position="70"/>
        <end position="92"/>
    </location>
</feature>
<reference evidence="3" key="1">
    <citation type="submission" date="2019-12" db="UniProtKB">
        <authorList>
            <consortium name="WormBaseParasite"/>
        </authorList>
    </citation>
    <scope>IDENTIFICATION</scope>
</reference>
<keyword evidence="1" id="KW-1133">Transmembrane helix</keyword>
<evidence type="ECO:0000313" key="3">
    <source>
        <dbReference type="WBParaSite" id="TMUE_1000005544.1"/>
    </source>
</evidence>
<keyword evidence="1" id="KW-0812">Transmembrane</keyword>
<keyword evidence="1" id="KW-0472">Membrane</keyword>
<evidence type="ECO:0000313" key="2">
    <source>
        <dbReference type="Proteomes" id="UP000046395"/>
    </source>
</evidence>
<dbReference type="Proteomes" id="UP000046395">
    <property type="component" value="Unassembled WGS sequence"/>
</dbReference>
<protein>
    <submittedName>
        <fullName evidence="3">Uncharacterized protein</fullName>
    </submittedName>
</protein>
<sequence length="93" mass="10519">MFIHALTGRRCWRQRTEPARTRGTIIFMLAINSVKSGPTWSAPRRSQLRRHWLTEATVSALFPVARRCRVVVVVTIIAVLTVRGNLVVRGVVP</sequence>
<keyword evidence="2" id="KW-1185">Reference proteome</keyword>